<keyword evidence="2" id="KW-1185">Reference proteome</keyword>
<dbReference type="Pfam" id="PF01987">
    <property type="entry name" value="AIM24"/>
    <property type="match status" value="1"/>
</dbReference>
<protein>
    <submittedName>
        <fullName evidence="1">AIM24 family protein</fullName>
    </submittedName>
</protein>
<dbReference type="InterPro" id="IPR036983">
    <property type="entry name" value="AIM24_sf"/>
</dbReference>
<dbReference type="AlphaFoldDB" id="A0A1Q6DTY8"/>
<organism evidence="1 2">
    <name type="scientific">Methanohalarchaeum thermophilum</name>
    <dbReference type="NCBI Taxonomy" id="1903181"/>
    <lineage>
        <taxon>Archaea</taxon>
        <taxon>Methanobacteriati</taxon>
        <taxon>Methanobacteriota</taxon>
        <taxon>Methanonatronarchaeia</taxon>
        <taxon>Methanonatronarchaeales</taxon>
        <taxon>Methanonatronarchaeaceae</taxon>
        <taxon>Candidatus Methanohalarchaeum</taxon>
    </lineage>
</organism>
<sequence length="216" mass="23415">MQFLTIELEQRETITSESGGMAYMSDNMEMETIAKGGLFSSIKRKLSGESLFLVDFTPKGEKGIVSFASELPGKIVPMDLGANEEIIAQKDAFLCSEEGNIDAEFTERIGAGFLGGEGLILVRLTGPGQAFLNFGGEVSEIDLDEDQKIRIDTGCLAAFEKGMDYSVDRIKGIKNMIWGGEGLFLATVKGPGKVWVQSLPIKDLAGRISQYLPTSQ</sequence>
<accession>A0A1Q6DTY8</accession>
<proteinExistence type="predicted"/>
<dbReference type="EMBL" id="MSDW01000001">
    <property type="protein sequence ID" value="OKY77834.1"/>
    <property type="molecule type" value="Genomic_DNA"/>
</dbReference>
<dbReference type="NCBIfam" id="TIGR00266">
    <property type="entry name" value="TIGR00266 family protein"/>
    <property type="match status" value="1"/>
</dbReference>
<name>A0A1Q6DTY8_METT1</name>
<dbReference type="InterPro" id="IPR016031">
    <property type="entry name" value="Trp_RNA-bd_attenuator-like_dom"/>
</dbReference>
<reference evidence="1" key="1">
    <citation type="submission" date="2016-12" db="EMBL/GenBank/DDBJ databases">
        <title>Discovery of methanogenic haloarchaea.</title>
        <authorList>
            <person name="Sorokin D.Y."/>
            <person name="Makarova K.S."/>
            <person name="Abbas B."/>
            <person name="Ferrer M."/>
            <person name="Golyshin P.N."/>
        </authorList>
    </citation>
    <scope>NUCLEOTIDE SEQUENCE [LARGE SCALE GENOMIC DNA]</scope>
    <source>
        <strain evidence="1">HMET1</strain>
    </source>
</reference>
<comment type="caution">
    <text evidence="1">The sequence shown here is derived from an EMBL/GenBank/DDBJ whole genome shotgun (WGS) entry which is preliminary data.</text>
</comment>
<dbReference type="SUPFAM" id="SSF51219">
    <property type="entry name" value="TRAP-like"/>
    <property type="match status" value="1"/>
</dbReference>
<dbReference type="InParanoid" id="A0A1Q6DTY8"/>
<dbReference type="InterPro" id="IPR002838">
    <property type="entry name" value="AIM24"/>
</dbReference>
<dbReference type="Proteomes" id="UP000185744">
    <property type="component" value="Unassembled WGS sequence"/>
</dbReference>
<dbReference type="PANTHER" id="PTHR43657:SF1">
    <property type="entry name" value="ALTERED INHERITANCE OF MITOCHONDRIA PROTEIN 24, MITOCHONDRIAL"/>
    <property type="match status" value="1"/>
</dbReference>
<evidence type="ECO:0000313" key="1">
    <source>
        <dbReference type="EMBL" id="OKY77834.1"/>
    </source>
</evidence>
<dbReference type="PANTHER" id="PTHR43657">
    <property type="entry name" value="TRYPTOPHAN RNA-BINDING ATTENUATOR PROTEIN-LIKE PROTEIN"/>
    <property type="match status" value="1"/>
</dbReference>
<evidence type="ECO:0000313" key="2">
    <source>
        <dbReference type="Proteomes" id="UP000185744"/>
    </source>
</evidence>
<dbReference type="Gene3D" id="3.60.160.10">
    <property type="entry name" value="Mitochondrial biogenesis AIM24"/>
    <property type="match status" value="1"/>
</dbReference>
<gene>
    <name evidence="1" type="ORF">BTN85_0309</name>
</gene>